<comment type="similarity">
    <text evidence="2">Belongs to the AzlC family.</text>
</comment>
<protein>
    <submittedName>
        <fullName evidence="9">Predicted branched-chain amino acid permease (Azaleucine resistance)</fullName>
    </submittedName>
</protein>
<keyword evidence="3" id="KW-0813">Transport</keyword>
<gene>
    <name evidence="9" type="ORF">SAMN04488563_5139</name>
</gene>
<evidence type="ECO:0000256" key="7">
    <source>
        <dbReference type="ARBA" id="ARBA00023136"/>
    </source>
</evidence>
<accession>A0A1H2L596</accession>
<evidence type="ECO:0000256" key="8">
    <source>
        <dbReference type="SAM" id="Phobius"/>
    </source>
</evidence>
<keyword evidence="6 8" id="KW-1133">Transmembrane helix</keyword>
<evidence type="ECO:0000256" key="5">
    <source>
        <dbReference type="ARBA" id="ARBA00022692"/>
    </source>
</evidence>
<evidence type="ECO:0000256" key="4">
    <source>
        <dbReference type="ARBA" id="ARBA00022475"/>
    </source>
</evidence>
<feature type="transmembrane region" description="Helical" evidence="8">
    <location>
        <begin position="12"/>
        <end position="35"/>
    </location>
</feature>
<dbReference type="AlphaFoldDB" id="A0A1H2L596"/>
<feature type="transmembrane region" description="Helical" evidence="8">
    <location>
        <begin position="55"/>
        <end position="79"/>
    </location>
</feature>
<keyword evidence="7 8" id="KW-0472">Membrane</keyword>
<evidence type="ECO:0000256" key="1">
    <source>
        <dbReference type="ARBA" id="ARBA00004651"/>
    </source>
</evidence>
<dbReference type="GO" id="GO:0005886">
    <property type="term" value="C:plasma membrane"/>
    <property type="evidence" value="ECO:0007669"/>
    <property type="project" value="UniProtKB-SubCell"/>
</dbReference>
<keyword evidence="4" id="KW-1003">Cell membrane</keyword>
<evidence type="ECO:0000256" key="3">
    <source>
        <dbReference type="ARBA" id="ARBA00022448"/>
    </source>
</evidence>
<dbReference type="Pfam" id="PF03591">
    <property type="entry name" value="AzlC"/>
    <property type="match status" value="1"/>
</dbReference>
<feature type="transmembrane region" description="Helical" evidence="8">
    <location>
        <begin position="158"/>
        <end position="176"/>
    </location>
</feature>
<dbReference type="OrthoDB" id="5195391at2"/>
<evidence type="ECO:0000313" key="10">
    <source>
        <dbReference type="Proteomes" id="UP000182977"/>
    </source>
</evidence>
<dbReference type="EMBL" id="LT629791">
    <property type="protein sequence ID" value="SDU76237.1"/>
    <property type="molecule type" value="Genomic_DNA"/>
</dbReference>
<reference evidence="10" key="1">
    <citation type="submission" date="2016-10" db="EMBL/GenBank/DDBJ databases">
        <authorList>
            <person name="Varghese N."/>
            <person name="Submissions S."/>
        </authorList>
    </citation>
    <scope>NUCLEOTIDE SEQUENCE [LARGE SCALE GENOMIC DNA]</scope>
    <source>
        <strain evidence="10">DSM 45079</strain>
    </source>
</reference>
<sequence>MSDDSRPAIRRDAAAIAAYAAAFGASFGAVSVASGLSVWQTMVLSLVMFSGASQFALIGVIGGGGAGLAAVPTALLLGVRNAFYGVPLTRILGRHDLSGPRRLATAHLVIDETTAMAVGRDERSAQRYAFWITGALLLVLWNAGTLAGALGGSAIGDPATLGLDAMIPAAFLALLWPRLRTVEGRVVAAGGALVATALIPLVPAGVPVLAAAPIAVVAGLLPRREASR</sequence>
<dbReference type="STRING" id="419479.SAMN04488563_5139"/>
<feature type="transmembrane region" description="Helical" evidence="8">
    <location>
        <begin position="128"/>
        <end position="152"/>
    </location>
</feature>
<evidence type="ECO:0000313" key="9">
    <source>
        <dbReference type="EMBL" id="SDU76237.1"/>
    </source>
</evidence>
<organism evidence="9 10">
    <name type="scientific">Jiangella alkaliphila</name>
    <dbReference type="NCBI Taxonomy" id="419479"/>
    <lineage>
        <taxon>Bacteria</taxon>
        <taxon>Bacillati</taxon>
        <taxon>Actinomycetota</taxon>
        <taxon>Actinomycetes</taxon>
        <taxon>Jiangellales</taxon>
        <taxon>Jiangellaceae</taxon>
        <taxon>Jiangella</taxon>
    </lineage>
</organism>
<dbReference type="Proteomes" id="UP000182977">
    <property type="component" value="Chromosome I"/>
</dbReference>
<feature type="transmembrane region" description="Helical" evidence="8">
    <location>
        <begin position="188"/>
        <end position="221"/>
    </location>
</feature>
<keyword evidence="5 8" id="KW-0812">Transmembrane</keyword>
<dbReference type="PANTHER" id="PTHR34979">
    <property type="entry name" value="INNER MEMBRANE PROTEIN YGAZ"/>
    <property type="match status" value="1"/>
</dbReference>
<evidence type="ECO:0000256" key="6">
    <source>
        <dbReference type="ARBA" id="ARBA00022989"/>
    </source>
</evidence>
<dbReference type="GO" id="GO:1903785">
    <property type="term" value="P:L-valine transmembrane transport"/>
    <property type="evidence" value="ECO:0007669"/>
    <property type="project" value="TreeGrafter"/>
</dbReference>
<comment type="subcellular location">
    <subcellularLocation>
        <location evidence="1">Cell membrane</location>
        <topology evidence="1">Multi-pass membrane protein</topology>
    </subcellularLocation>
</comment>
<proteinExistence type="inferred from homology"/>
<name>A0A1H2L596_9ACTN</name>
<evidence type="ECO:0000256" key="2">
    <source>
        <dbReference type="ARBA" id="ARBA00010735"/>
    </source>
</evidence>
<dbReference type="RefSeq" id="WP_046767609.1">
    <property type="nucleotide sequence ID" value="NZ_KQ061222.1"/>
</dbReference>
<dbReference type="PANTHER" id="PTHR34979:SF1">
    <property type="entry name" value="INNER MEMBRANE PROTEIN YGAZ"/>
    <property type="match status" value="1"/>
</dbReference>
<keyword evidence="10" id="KW-1185">Reference proteome</keyword>
<dbReference type="InterPro" id="IPR011606">
    <property type="entry name" value="Brnchd-chn_aa_trnsp_permease"/>
</dbReference>